<dbReference type="SUPFAM" id="SSF46934">
    <property type="entry name" value="UBA-like"/>
    <property type="match status" value="1"/>
</dbReference>
<protein>
    <recommendedName>
        <fullName evidence="2">UBA domain-containing protein</fullName>
    </recommendedName>
</protein>
<evidence type="ECO:0000313" key="3">
    <source>
        <dbReference type="EMBL" id="KAJ5541663.1"/>
    </source>
</evidence>
<dbReference type="Pfam" id="PF00627">
    <property type="entry name" value="UBA"/>
    <property type="match status" value="1"/>
</dbReference>
<dbReference type="PROSITE" id="PS50030">
    <property type="entry name" value="UBA"/>
    <property type="match status" value="1"/>
</dbReference>
<dbReference type="InterPro" id="IPR009060">
    <property type="entry name" value="UBA-like_sf"/>
</dbReference>
<reference evidence="3 4" key="1">
    <citation type="journal article" date="2023" name="IMA Fungus">
        <title>Comparative genomic study of the Penicillium genus elucidates a diverse pangenome and 15 lateral gene transfer events.</title>
        <authorList>
            <person name="Petersen C."/>
            <person name="Sorensen T."/>
            <person name="Nielsen M.R."/>
            <person name="Sondergaard T.E."/>
            <person name="Sorensen J.L."/>
            <person name="Fitzpatrick D.A."/>
            <person name="Frisvad J.C."/>
            <person name="Nielsen K.L."/>
        </authorList>
    </citation>
    <scope>NUCLEOTIDE SEQUENCE [LARGE SCALE GENOMIC DNA]</scope>
    <source>
        <strain evidence="3 4">IBT 35679</strain>
    </source>
</reference>
<dbReference type="Proteomes" id="UP001220324">
    <property type="component" value="Unassembled WGS sequence"/>
</dbReference>
<dbReference type="Gene3D" id="1.10.8.10">
    <property type="entry name" value="DNA helicase RuvA subunit, C-terminal domain"/>
    <property type="match status" value="1"/>
</dbReference>
<evidence type="ECO:0000259" key="2">
    <source>
        <dbReference type="PROSITE" id="PS50030"/>
    </source>
</evidence>
<organism evidence="3 4">
    <name type="scientific">Penicillium frequentans</name>
    <dbReference type="NCBI Taxonomy" id="3151616"/>
    <lineage>
        <taxon>Eukaryota</taxon>
        <taxon>Fungi</taxon>
        <taxon>Dikarya</taxon>
        <taxon>Ascomycota</taxon>
        <taxon>Pezizomycotina</taxon>
        <taxon>Eurotiomycetes</taxon>
        <taxon>Eurotiomycetidae</taxon>
        <taxon>Eurotiales</taxon>
        <taxon>Aspergillaceae</taxon>
        <taxon>Penicillium</taxon>
    </lineage>
</organism>
<feature type="compositionally biased region" description="Acidic residues" evidence="1">
    <location>
        <begin position="302"/>
        <end position="311"/>
    </location>
</feature>
<feature type="region of interest" description="Disordered" evidence="1">
    <location>
        <begin position="1"/>
        <end position="411"/>
    </location>
</feature>
<dbReference type="AlphaFoldDB" id="A0AAD6CZ79"/>
<feature type="compositionally biased region" description="Acidic residues" evidence="1">
    <location>
        <begin position="147"/>
        <end position="158"/>
    </location>
</feature>
<feature type="compositionally biased region" description="Low complexity" evidence="1">
    <location>
        <begin position="266"/>
        <end position="281"/>
    </location>
</feature>
<comment type="caution">
    <text evidence="3">The sequence shown here is derived from an EMBL/GenBank/DDBJ whole genome shotgun (WGS) entry which is preliminary data.</text>
</comment>
<dbReference type="EMBL" id="JAQIZZ010000005">
    <property type="protein sequence ID" value="KAJ5541663.1"/>
    <property type="molecule type" value="Genomic_DNA"/>
</dbReference>
<feature type="compositionally biased region" description="Polar residues" evidence="1">
    <location>
        <begin position="211"/>
        <end position="222"/>
    </location>
</feature>
<evidence type="ECO:0000313" key="4">
    <source>
        <dbReference type="Proteomes" id="UP001220324"/>
    </source>
</evidence>
<name>A0AAD6CZ79_9EURO</name>
<dbReference type="SMART" id="SM00165">
    <property type="entry name" value="UBA"/>
    <property type="match status" value="1"/>
</dbReference>
<feature type="compositionally biased region" description="Polar residues" evidence="1">
    <location>
        <begin position="325"/>
        <end position="348"/>
    </location>
</feature>
<evidence type="ECO:0000256" key="1">
    <source>
        <dbReference type="SAM" id="MobiDB-lite"/>
    </source>
</evidence>
<accession>A0AAD6CZ79</accession>
<feature type="compositionally biased region" description="Low complexity" evidence="1">
    <location>
        <begin position="56"/>
        <end position="74"/>
    </location>
</feature>
<feature type="domain" description="UBA" evidence="2">
    <location>
        <begin position="411"/>
        <end position="453"/>
    </location>
</feature>
<keyword evidence="4" id="KW-1185">Reference proteome</keyword>
<sequence length="453" mass="46834">MVSPPASRFGQGDSGFGTPSQAPISEVGAPSVTASSDYSHPADSTAEATPARSPFEEMPPATEAPATAVEPSTTSPLSAESQELPKDLSFDELFGSKAHKRSESQKENDFEEAFASMKPAGGPAGGPATAAAGSSEFPPIQELHHDDEEDEESSDDEGPLGFDDNFTPVAPTGAKKEQPADSIDAAQLAAFPSPGTAGVSGQPPAVDAQASPPQYENNTSNEAPEFNGLLPTRSDPTAAPDAPHSFESGTGAPIIDNHPQREEAEAAPAASAPDVSAASAVKTNAPDFDAAFAGLNLAPAQEAEDDDDDEPEGRNKNADFDFSFDSPSQPKHEATSSTDAGNAGSSEFFSFDDNTHATAQPTGSANGGGASNHDWDALFAPLDNAKPAAEEGASTASTFDPKKPGWALNTDTGEDDLILQRLTGMGFPREDSLTALEKFDYNLDKAADYLTSK</sequence>
<dbReference type="InterPro" id="IPR015940">
    <property type="entry name" value="UBA"/>
</dbReference>
<proteinExistence type="predicted"/>
<gene>
    <name evidence="3" type="ORF">N7494_006739</name>
</gene>